<accession>G8I4J9</accession>
<evidence type="ECO:0000313" key="2">
    <source>
        <dbReference type="Proteomes" id="UP000005857"/>
    </source>
</evidence>
<reference evidence="1 2" key="1">
    <citation type="journal article" date="2012" name="J. Virol.">
        <title>Complete Genome Sequences of 138 Mycobacteriophages.</title>
        <authorList>
            <consortium name="the Science Education Alliance Phage Hunters Advancing Genomics and Evolutionary Science Program"/>
            <consortium name="the KwaZulu-Natal Research Institute for Tuberculosis and HIV Mycobacterial Genetics Course Students"/>
            <consortium name="the Phage Hunters Integrating Research and Education Program"/>
            <person name="Hatfull G.F."/>
        </authorList>
    </citation>
    <scope>NUCLEOTIDE SEQUENCE [LARGE SCALE GENOMIC DNA]</scope>
</reference>
<gene>
    <name evidence="1" type="primary">89</name>
    <name evidence="1" type="ORF">DS6A_89</name>
</gene>
<name>G8I4J9_9CAUD</name>
<evidence type="ECO:0000313" key="1">
    <source>
        <dbReference type="EMBL" id="AER47643.1"/>
    </source>
</evidence>
<dbReference type="KEGG" id="vg:18990087"/>
<dbReference type="OrthoDB" id="36270at10239"/>
<dbReference type="RefSeq" id="YP_009018777.1">
    <property type="nucleotide sequence ID" value="NC_023744.1"/>
</dbReference>
<proteinExistence type="predicted"/>
<sequence length="311" mass="34148">MTDTDDARRCSAGRGCQGYEVTEGRRLPALIADPPGMCEPCERAIAAALRALPGQWRKLELTLGESRAPVAGGRRPKPGSRVPINTNTDELMGQIAAACDDAGRIVAAALHTQWRPLNRARRTVRHEHSVIVAAAELVAPNVPALLDGGLGLGVARRIMHLHRRARHQLGETRQRERQHLPCPSCGAQALVREVQDRRRTTSAGDGSATPEVIRCLACNGGPNRDGTWTETEYTWLAHMVLAEREEIAVLKWLLAEAQHERDVAAWLAAERDWALDRLAADLHLMDGYHLLERVRAAVVPAERVRPEAVPA</sequence>
<keyword evidence="2" id="KW-1185">Reference proteome</keyword>
<organism evidence="1 2">
    <name type="scientific">Mycobacterium phage DS6A</name>
    <dbReference type="NCBI Taxonomy" id="45764"/>
    <lineage>
        <taxon>Viruses</taxon>
        <taxon>Duplodnaviria</taxon>
        <taxon>Heunggongvirae</taxon>
        <taxon>Uroviricota</taxon>
        <taxon>Caudoviricetes</taxon>
        <taxon>Hnatkovirus</taxon>
        <taxon>Hnatkovirus DS6A</taxon>
    </lineage>
</organism>
<dbReference type="EMBL" id="JN698994">
    <property type="protein sequence ID" value="AER47643.1"/>
    <property type="molecule type" value="Genomic_DNA"/>
</dbReference>
<dbReference type="Proteomes" id="UP000005857">
    <property type="component" value="Segment"/>
</dbReference>
<dbReference type="GeneID" id="18990087"/>
<protein>
    <submittedName>
        <fullName evidence="1">Uncharacterized protein</fullName>
    </submittedName>
</protein>